<keyword evidence="4" id="KW-1133">Transmembrane helix</keyword>
<dbReference type="GO" id="GO:0043190">
    <property type="term" value="C:ATP-binding cassette (ABC) transporter complex"/>
    <property type="evidence" value="ECO:0007669"/>
    <property type="project" value="InterPro"/>
</dbReference>
<dbReference type="GO" id="GO:0140359">
    <property type="term" value="F:ABC-type transporter activity"/>
    <property type="evidence" value="ECO:0007669"/>
    <property type="project" value="InterPro"/>
</dbReference>
<keyword evidence="6" id="KW-1185">Reference proteome</keyword>
<evidence type="ECO:0000256" key="4">
    <source>
        <dbReference type="SAM" id="Phobius"/>
    </source>
</evidence>
<evidence type="ECO:0000313" key="5">
    <source>
        <dbReference type="EMBL" id="ATI43161.1"/>
    </source>
</evidence>
<dbReference type="GO" id="GO:0015920">
    <property type="term" value="P:lipopolysaccharide transport"/>
    <property type="evidence" value="ECO:0007669"/>
    <property type="project" value="TreeGrafter"/>
</dbReference>
<evidence type="ECO:0000256" key="1">
    <source>
        <dbReference type="ARBA" id="ARBA00004429"/>
    </source>
</evidence>
<dbReference type="RefSeq" id="WP_097374029.1">
    <property type="nucleotide sequence ID" value="NZ_CP021404.1"/>
</dbReference>
<dbReference type="AlphaFoldDB" id="A0A291M2G5"/>
<dbReference type="PANTHER" id="PTHR30413">
    <property type="entry name" value="INNER MEMBRANE TRANSPORT PERMEASE"/>
    <property type="match status" value="1"/>
</dbReference>
<organism evidence="5 6">
    <name type="scientific">Pacificitalea manganoxidans</name>
    <dbReference type="NCBI Taxonomy" id="1411902"/>
    <lineage>
        <taxon>Bacteria</taxon>
        <taxon>Pseudomonadati</taxon>
        <taxon>Pseudomonadota</taxon>
        <taxon>Alphaproteobacteria</taxon>
        <taxon>Rhodobacterales</taxon>
        <taxon>Paracoccaceae</taxon>
        <taxon>Pacificitalea</taxon>
    </lineage>
</organism>
<proteinExistence type="inferred from homology"/>
<dbReference type="OrthoDB" id="7835223at2"/>
<feature type="transmembrane region" description="Helical" evidence="4">
    <location>
        <begin position="200"/>
        <end position="222"/>
    </location>
</feature>
<dbReference type="InterPro" id="IPR000412">
    <property type="entry name" value="ABC_2_transport"/>
</dbReference>
<evidence type="ECO:0000313" key="6">
    <source>
        <dbReference type="Proteomes" id="UP000219050"/>
    </source>
</evidence>
<evidence type="ECO:0000256" key="2">
    <source>
        <dbReference type="ARBA" id="ARBA00007783"/>
    </source>
</evidence>
<accession>A0A291M2G5</accession>
<sequence length="273" mass="30273">MFQTPTPRTGMGSGIRLATLIYHSTVRQIRKSHGNAVIGLLLNMMQTIILVIAFYFMFAVLGLRSNAIRGDFLLYIMTGIFLFMTHTKTMGAVVGSEGPASAMMKHAPMNTIISISAAALGALYIQVLSMVVVLFIYHVAWEPISIYDPIGCLAMVLLSWFSGLAVGMVFLAIKPWAPGFTAIASSIYSRANMIASGKMFVANTMPGYILAFFTWNPLFHTIDQSRGFAFINYNPHFSSPWYPLYLSIGLMMIGLMGEFFTRKRASISWEAKR</sequence>
<feature type="transmembrane region" description="Helical" evidence="4">
    <location>
        <begin position="37"/>
        <end position="60"/>
    </location>
</feature>
<dbReference type="PANTHER" id="PTHR30413:SF8">
    <property type="entry name" value="TRANSPORT PERMEASE PROTEIN"/>
    <property type="match status" value="1"/>
</dbReference>
<keyword evidence="4" id="KW-0472">Membrane</keyword>
<feature type="transmembrane region" description="Helical" evidence="4">
    <location>
        <begin position="146"/>
        <end position="173"/>
    </location>
</feature>
<dbReference type="Proteomes" id="UP000219050">
    <property type="component" value="Chromosome"/>
</dbReference>
<feature type="transmembrane region" description="Helical" evidence="4">
    <location>
        <begin position="115"/>
        <end position="140"/>
    </location>
</feature>
<reference evidence="5 6" key="1">
    <citation type="submission" date="2017-05" db="EMBL/GenBank/DDBJ databases">
        <title>Comparative genomic and metabolic analysis of manganese-oxidizing mechanisms in Celeribater manganoxidans DY25T: its adaption to the environment of polymetallic nodule.</title>
        <authorList>
            <person name="Wang X."/>
        </authorList>
    </citation>
    <scope>NUCLEOTIDE SEQUENCE [LARGE SCALE GENOMIC DNA]</scope>
    <source>
        <strain evidence="5 6">DY25</strain>
    </source>
</reference>
<comment type="subcellular location">
    <subcellularLocation>
        <location evidence="1">Cell inner membrane</location>
        <topology evidence="1">Multi-pass membrane protein</topology>
    </subcellularLocation>
</comment>
<keyword evidence="3" id="KW-0813">Transport</keyword>
<dbReference type="KEGG" id="cmag:CBW24_14865"/>
<feature type="transmembrane region" description="Helical" evidence="4">
    <location>
        <begin position="72"/>
        <end position="94"/>
    </location>
</feature>
<dbReference type="EMBL" id="CP021404">
    <property type="protein sequence ID" value="ATI43161.1"/>
    <property type="molecule type" value="Genomic_DNA"/>
</dbReference>
<name>A0A291M2G5_9RHOB</name>
<feature type="transmembrane region" description="Helical" evidence="4">
    <location>
        <begin position="242"/>
        <end position="260"/>
    </location>
</feature>
<dbReference type="PRINTS" id="PR00164">
    <property type="entry name" value="ABC2TRNSPORT"/>
</dbReference>
<evidence type="ECO:0000256" key="3">
    <source>
        <dbReference type="ARBA" id="ARBA00022448"/>
    </source>
</evidence>
<protein>
    <submittedName>
        <fullName evidence="5">ABC transporter permease</fullName>
    </submittedName>
</protein>
<keyword evidence="4" id="KW-0812">Transmembrane</keyword>
<comment type="similarity">
    <text evidence="2">Belongs to the ABC-2 integral membrane protein family.</text>
</comment>
<gene>
    <name evidence="5" type="ORF">CBW24_14865</name>
</gene>